<dbReference type="Proteomes" id="UP001165121">
    <property type="component" value="Unassembled WGS sequence"/>
</dbReference>
<evidence type="ECO:0000313" key="3">
    <source>
        <dbReference type="Proteomes" id="UP001165121"/>
    </source>
</evidence>
<gene>
    <name evidence="2" type="ORF">Pfra01_001370100</name>
</gene>
<accession>A0A9W6XLW4</accession>
<keyword evidence="3" id="KW-1185">Reference proteome</keyword>
<reference evidence="2" key="1">
    <citation type="submission" date="2023-04" db="EMBL/GenBank/DDBJ databases">
        <title>Phytophthora fragariaefolia NBRC 109709.</title>
        <authorList>
            <person name="Ichikawa N."/>
            <person name="Sato H."/>
            <person name="Tonouchi N."/>
        </authorList>
    </citation>
    <scope>NUCLEOTIDE SEQUENCE</scope>
    <source>
        <strain evidence="2">NBRC 109709</strain>
    </source>
</reference>
<organism evidence="2 3">
    <name type="scientific">Phytophthora fragariaefolia</name>
    <dbReference type="NCBI Taxonomy" id="1490495"/>
    <lineage>
        <taxon>Eukaryota</taxon>
        <taxon>Sar</taxon>
        <taxon>Stramenopiles</taxon>
        <taxon>Oomycota</taxon>
        <taxon>Peronosporomycetes</taxon>
        <taxon>Peronosporales</taxon>
        <taxon>Peronosporaceae</taxon>
        <taxon>Phytophthora</taxon>
    </lineage>
</organism>
<feature type="region of interest" description="Disordered" evidence="1">
    <location>
        <begin position="1"/>
        <end position="33"/>
    </location>
</feature>
<protein>
    <submittedName>
        <fullName evidence="2">Unnamed protein product</fullName>
    </submittedName>
</protein>
<name>A0A9W6XLW4_9STRA</name>
<dbReference type="AlphaFoldDB" id="A0A9W6XLW4"/>
<evidence type="ECO:0000313" key="2">
    <source>
        <dbReference type="EMBL" id="GMF42195.1"/>
    </source>
</evidence>
<dbReference type="EMBL" id="BSXT01001408">
    <property type="protein sequence ID" value="GMF42195.1"/>
    <property type="molecule type" value="Genomic_DNA"/>
</dbReference>
<sequence length="139" mass="15839">MTSRRSTLDDGAGGILELGDSDSGTEDATLPRQRPQWTRVWRTMNSDGLTEVRASLTTHAGGKTNQVGCTINHLLDPDYNLRRCSHTMRSQMVHCTSQRCKNQLQRVNDCISRLNPRCRYRYKFNLCLVRVGYFSKAIT</sequence>
<evidence type="ECO:0000256" key="1">
    <source>
        <dbReference type="SAM" id="MobiDB-lite"/>
    </source>
</evidence>
<proteinExistence type="predicted"/>
<comment type="caution">
    <text evidence="2">The sequence shown here is derived from an EMBL/GenBank/DDBJ whole genome shotgun (WGS) entry which is preliminary data.</text>
</comment>